<accession>A0A9P5DYK1</accession>
<gene>
    <name evidence="2" type="ORF">FBEOM_6998</name>
</gene>
<sequence length="102" mass="11606">MHPSNFSLLSNFFYPDQAPPPEECQSERNTEPGMTGQHLTWRDCEEYSEPASRMAEQRKPEPLQDQDVDTSEQKFPKDRKQPVSSVSSGNSVKNDCQPHPLA</sequence>
<feature type="compositionally biased region" description="Polar residues" evidence="1">
    <location>
        <begin position="1"/>
        <end position="10"/>
    </location>
</feature>
<feature type="compositionally biased region" description="Low complexity" evidence="1">
    <location>
        <begin position="83"/>
        <end position="92"/>
    </location>
</feature>
<reference evidence="2" key="1">
    <citation type="journal article" date="2017" name="Mycologia">
        <title>Fusarium algeriense, sp. nov., a novel toxigenic crown rot pathogen of durum wheat from Algeria is nested in the Fusarium burgessii species complex.</title>
        <authorList>
            <person name="Laraba I."/>
            <person name="Keddad A."/>
            <person name="Boureghda H."/>
            <person name="Abdallah N."/>
            <person name="Vaughan M.M."/>
            <person name="Proctor R.H."/>
            <person name="Busman M."/>
            <person name="O'Donnell K."/>
        </authorList>
    </citation>
    <scope>NUCLEOTIDE SEQUENCE</scope>
    <source>
        <strain evidence="2">NRRL 25174</strain>
    </source>
</reference>
<comment type="caution">
    <text evidence="2">The sequence shown here is derived from an EMBL/GenBank/DDBJ whole genome shotgun (WGS) entry which is preliminary data.</text>
</comment>
<keyword evidence="3" id="KW-1185">Reference proteome</keyword>
<feature type="compositionally biased region" description="Basic and acidic residues" evidence="1">
    <location>
        <begin position="71"/>
        <end position="81"/>
    </location>
</feature>
<dbReference type="OrthoDB" id="4736382at2759"/>
<feature type="region of interest" description="Disordered" evidence="1">
    <location>
        <begin position="1"/>
        <end position="102"/>
    </location>
</feature>
<name>A0A9P5DYK1_9HYPO</name>
<reference evidence="2" key="2">
    <citation type="submission" date="2020-02" db="EMBL/GenBank/DDBJ databases">
        <title>Identification and distribution of gene clusters putatively required for synthesis of sphingolipid metabolism inhibitors in phylogenetically diverse species of the filamentous fungus Fusarium.</title>
        <authorList>
            <person name="Kim H.-S."/>
            <person name="Busman M."/>
            <person name="Brown D.W."/>
            <person name="Divon H."/>
            <person name="Uhlig S."/>
            <person name="Proctor R.H."/>
        </authorList>
    </citation>
    <scope>NUCLEOTIDE SEQUENCE</scope>
    <source>
        <strain evidence="2">NRRL 25174</strain>
    </source>
</reference>
<organism evidence="2 3">
    <name type="scientific">Fusarium beomiforme</name>
    <dbReference type="NCBI Taxonomy" id="44412"/>
    <lineage>
        <taxon>Eukaryota</taxon>
        <taxon>Fungi</taxon>
        <taxon>Dikarya</taxon>
        <taxon>Ascomycota</taxon>
        <taxon>Pezizomycotina</taxon>
        <taxon>Sordariomycetes</taxon>
        <taxon>Hypocreomycetidae</taxon>
        <taxon>Hypocreales</taxon>
        <taxon>Nectriaceae</taxon>
        <taxon>Fusarium</taxon>
        <taxon>Fusarium burgessii species complex</taxon>
    </lineage>
</organism>
<dbReference type="EMBL" id="PVQB02000300">
    <property type="protein sequence ID" value="KAF4339103.1"/>
    <property type="molecule type" value="Genomic_DNA"/>
</dbReference>
<evidence type="ECO:0000313" key="3">
    <source>
        <dbReference type="Proteomes" id="UP000730481"/>
    </source>
</evidence>
<dbReference type="Proteomes" id="UP000730481">
    <property type="component" value="Unassembled WGS sequence"/>
</dbReference>
<evidence type="ECO:0000256" key="1">
    <source>
        <dbReference type="SAM" id="MobiDB-lite"/>
    </source>
</evidence>
<protein>
    <submittedName>
        <fullName evidence="2">Uncharacterized protein</fullName>
    </submittedName>
</protein>
<proteinExistence type="predicted"/>
<evidence type="ECO:0000313" key="2">
    <source>
        <dbReference type="EMBL" id="KAF4339103.1"/>
    </source>
</evidence>
<dbReference type="AlphaFoldDB" id="A0A9P5DYK1"/>